<protein>
    <submittedName>
        <fullName evidence="1">DUF5691 domain-containing protein</fullName>
    </submittedName>
</protein>
<accession>A0ABT2D5B5</accession>
<proteinExistence type="predicted"/>
<name>A0ABT2D5B5_9BURK</name>
<keyword evidence="2" id="KW-1185">Reference proteome</keyword>
<organism evidence="1 2">
    <name type="scientific">Massilia terrae</name>
    <dbReference type="NCBI Taxonomy" id="1811224"/>
    <lineage>
        <taxon>Bacteria</taxon>
        <taxon>Pseudomonadati</taxon>
        <taxon>Pseudomonadota</taxon>
        <taxon>Betaproteobacteria</taxon>
        <taxon>Burkholderiales</taxon>
        <taxon>Oxalobacteraceae</taxon>
        <taxon>Telluria group</taxon>
        <taxon>Massilia</taxon>
    </lineage>
</organism>
<comment type="caution">
    <text evidence="1">The sequence shown here is derived from an EMBL/GenBank/DDBJ whole genome shotgun (WGS) entry which is preliminary data.</text>
</comment>
<dbReference type="EMBL" id="JANUGU010000018">
    <property type="protein sequence ID" value="MCS0661225.1"/>
    <property type="molecule type" value="Genomic_DNA"/>
</dbReference>
<dbReference type="Pfam" id="PF18944">
    <property type="entry name" value="DUF5691"/>
    <property type="match status" value="1"/>
</dbReference>
<dbReference type="Proteomes" id="UP001204621">
    <property type="component" value="Unassembled WGS sequence"/>
</dbReference>
<gene>
    <name evidence="1" type="ORF">NX778_24435</name>
</gene>
<reference evidence="1 2" key="1">
    <citation type="submission" date="2022-08" db="EMBL/GenBank/DDBJ databases">
        <title>Reclassification of Massilia species as members of the genera Telluria, Duganella, Pseudoduganella, Mokoshia gen. nov. and Zemynaea gen. nov. using orthogonal and non-orthogonal genome-based approaches.</title>
        <authorList>
            <person name="Bowman J.P."/>
        </authorList>
    </citation>
    <scope>NUCLEOTIDE SEQUENCE [LARGE SCALE GENOMIC DNA]</scope>
    <source>
        <strain evidence="1 2">JCM 31606</strain>
    </source>
</reference>
<dbReference type="InterPro" id="IPR043746">
    <property type="entry name" value="DUF5691"/>
</dbReference>
<sequence>MTRTVPELERLLQIGTARARPLLENVVPPSFDMPAIAGTDSSQEQRLWLSLAALDLWQRAGHAPSAAGAHAGGGAPTATGDLAPCPARAESLLGALLQGGQSAALLGEWLGQLYRHGAHLPDRFLVKMLQLATEQKQLRALVRQLLGARGQWTARLEPDWEWAVDGGAVEDRAAIWETGSPSQRKDVLRAWREDDPAAARLALESAWKAEPPESRASLLSCLGVRLQGADEPFLEAALDDRRKEVRMEAQRLLARLPGSALSARMLERLRPLVQVSRPLLRAARLDLTLPQERDAAMVRDGVGANSHPGLGEKAGWVVDMLACVPPEHWQDQFGCGAVDCLALARAGEFDAVFIRGWSGAVQQHLENGSSPQLLSWLSALGALWLDTDPQKRLAFPDAFSRACAALPPDQRYQLLGQLLDTGRAEWQRDPGRYQLLDEAARQSATAWPPELSRKALERAYDALSIVISQANLHWWFVQMIGGLAGAVDPAAGIAIEPALRQRAQGIAVLQDSIDKFTRLVQARHDIYLSFQEQA</sequence>
<dbReference type="RefSeq" id="WP_258814424.1">
    <property type="nucleotide sequence ID" value="NZ_JANUGU010000018.1"/>
</dbReference>
<evidence type="ECO:0000313" key="1">
    <source>
        <dbReference type="EMBL" id="MCS0661225.1"/>
    </source>
</evidence>
<evidence type="ECO:0000313" key="2">
    <source>
        <dbReference type="Proteomes" id="UP001204621"/>
    </source>
</evidence>